<evidence type="ECO:0000259" key="13">
    <source>
        <dbReference type="Pfam" id="PF01225"/>
    </source>
</evidence>
<dbReference type="InterPro" id="IPR005761">
    <property type="entry name" value="UDP-N-AcMur-Glu-dNH2Pim_ligase"/>
</dbReference>
<reference evidence="16 17" key="1">
    <citation type="submission" date="2023-07" db="EMBL/GenBank/DDBJ databases">
        <title>Sorghum-associated microbial communities from plants grown in Nebraska, USA.</title>
        <authorList>
            <person name="Schachtman D."/>
        </authorList>
    </citation>
    <scope>NUCLEOTIDE SEQUENCE [LARGE SCALE GENOMIC DNA]</scope>
    <source>
        <strain evidence="16 17">BE240</strain>
    </source>
</reference>
<feature type="domain" description="Mur ligase N-terminal catalytic" evidence="13">
    <location>
        <begin position="19"/>
        <end position="90"/>
    </location>
</feature>
<dbReference type="HAMAP" id="MF_00208">
    <property type="entry name" value="MurE"/>
    <property type="match status" value="1"/>
</dbReference>
<feature type="domain" description="Mur ligase central" evidence="15">
    <location>
        <begin position="104"/>
        <end position="326"/>
    </location>
</feature>
<gene>
    <name evidence="11" type="primary">murE</name>
    <name evidence="16" type="ORF">J2X09_003704</name>
</gene>
<comment type="cofactor">
    <cofactor evidence="11">
        <name>Mg(2+)</name>
        <dbReference type="ChEBI" id="CHEBI:18420"/>
    </cofactor>
</comment>
<evidence type="ECO:0000259" key="15">
    <source>
        <dbReference type="Pfam" id="PF08245"/>
    </source>
</evidence>
<dbReference type="InterPro" id="IPR036615">
    <property type="entry name" value="Mur_ligase_C_dom_sf"/>
</dbReference>
<keyword evidence="7 11" id="KW-0133">Cell shape</keyword>
<comment type="subcellular location">
    <subcellularLocation>
        <location evidence="11 12">Cytoplasm</location>
    </subcellularLocation>
</comment>
<comment type="function">
    <text evidence="11">Catalyzes the addition of meso-diaminopimelic acid to the nucleotide precursor UDP-N-acetylmuramoyl-L-alanyl-D-glutamate (UMAG) in the biosynthesis of bacterial cell-wall peptidoglycan.</text>
</comment>
<feature type="binding site" evidence="11">
    <location>
        <begin position="155"/>
        <end position="156"/>
    </location>
    <ligand>
        <name>UDP-N-acetyl-alpha-D-muramoyl-L-alanyl-D-glutamate</name>
        <dbReference type="ChEBI" id="CHEBI:83900"/>
    </ligand>
</feature>
<evidence type="ECO:0000256" key="12">
    <source>
        <dbReference type="RuleBase" id="RU004135"/>
    </source>
</evidence>
<dbReference type="Gene3D" id="3.40.1190.10">
    <property type="entry name" value="Mur-like, catalytic domain"/>
    <property type="match status" value="1"/>
</dbReference>
<dbReference type="Proteomes" id="UP001265550">
    <property type="component" value="Unassembled WGS sequence"/>
</dbReference>
<protein>
    <recommendedName>
        <fullName evidence="11">UDP-N-acetylmuramoyl-L-alanyl-D-glutamate--2,6-diaminopimelate ligase</fullName>
        <ecNumber evidence="11">6.3.2.13</ecNumber>
    </recommendedName>
    <alternativeName>
        <fullName evidence="11">Meso-A2pm-adding enzyme</fullName>
    </alternativeName>
    <alternativeName>
        <fullName evidence="11">Meso-diaminopimelate-adding enzyme</fullName>
    </alternativeName>
    <alternativeName>
        <fullName evidence="11">UDP-MurNAc-L-Ala-D-Glu:meso-diaminopimelate ligase</fullName>
    </alternativeName>
    <alternativeName>
        <fullName evidence="11">UDP-MurNAc-tripeptide synthetase</fullName>
    </alternativeName>
    <alternativeName>
        <fullName evidence="11">UDP-N-acetylmuramyl-tripeptide synthetase</fullName>
    </alternativeName>
</protein>
<accession>A0ABU1VEP8</accession>
<evidence type="ECO:0000256" key="1">
    <source>
        <dbReference type="ARBA" id="ARBA00005898"/>
    </source>
</evidence>
<evidence type="ECO:0000256" key="7">
    <source>
        <dbReference type="ARBA" id="ARBA00022960"/>
    </source>
</evidence>
<dbReference type="InterPro" id="IPR000713">
    <property type="entry name" value="Mur_ligase_N"/>
</dbReference>
<feature type="binding site" evidence="11">
    <location>
        <position position="402"/>
    </location>
    <ligand>
        <name>meso-2,6-diaminopimelate</name>
        <dbReference type="ChEBI" id="CHEBI:57791"/>
    </ligand>
</feature>
<keyword evidence="10 11" id="KW-0961">Cell wall biogenesis/degradation</keyword>
<dbReference type="Pfam" id="PF02875">
    <property type="entry name" value="Mur_ligase_C"/>
    <property type="match status" value="1"/>
</dbReference>
<evidence type="ECO:0000313" key="16">
    <source>
        <dbReference type="EMBL" id="MDR7095951.1"/>
    </source>
</evidence>
<dbReference type="EC" id="6.3.2.13" evidence="11"/>
<feature type="binding site" evidence="11">
    <location>
        <begin position="106"/>
        <end position="112"/>
    </location>
    <ligand>
        <name>ATP</name>
        <dbReference type="ChEBI" id="CHEBI:30616"/>
    </ligand>
</feature>
<comment type="PTM">
    <text evidence="11">Carboxylation is probably crucial for Mg(2+) binding and, consequently, for the gamma-phosphate positioning of ATP.</text>
</comment>
<evidence type="ECO:0000256" key="10">
    <source>
        <dbReference type="ARBA" id="ARBA00023316"/>
    </source>
</evidence>
<dbReference type="SUPFAM" id="SSF63418">
    <property type="entry name" value="MurE/MurF N-terminal domain"/>
    <property type="match status" value="1"/>
</dbReference>
<evidence type="ECO:0000256" key="11">
    <source>
        <dbReference type="HAMAP-Rule" id="MF_00208"/>
    </source>
</evidence>
<feature type="binding site" evidence="11">
    <location>
        <begin position="426"/>
        <end position="429"/>
    </location>
    <ligand>
        <name>meso-2,6-diaminopimelate</name>
        <dbReference type="ChEBI" id="CHEBI:57791"/>
    </ligand>
</feature>
<keyword evidence="2 11" id="KW-0963">Cytoplasm</keyword>
<dbReference type="InterPro" id="IPR036565">
    <property type="entry name" value="Mur-like_cat_sf"/>
</dbReference>
<comment type="caution">
    <text evidence="11">Lacks conserved residue(s) required for the propagation of feature annotation.</text>
</comment>
<evidence type="ECO:0000256" key="2">
    <source>
        <dbReference type="ARBA" id="ARBA00022490"/>
    </source>
</evidence>
<evidence type="ECO:0000256" key="5">
    <source>
        <dbReference type="ARBA" id="ARBA00022741"/>
    </source>
</evidence>
<evidence type="ECO:0000256" key="4">
    <source>
        <dbReference type="ARBA" id="ARBA00022618"/>
    </source>
</evidence>
<comment type="similarity">
    <text evidence="1 11">Belongs to the MurCDEF family. MurE subfamily.</text>
</comment>
<feature type="domain" description="Mur ligase C-terminal" evidence="14">
    <location>
        <begin position="348"/>
        <end position="479"/>
    </location>
</feature>
<dbReference type="PANTHER" id="PTHR23135:SF4">
    <property type="entry name" value="UDP-N-ACETYLMURAMOYL-L-ALANYL-D-GLUTAMATE--2,6-DIAMINOPIMELATE LIGASE MURE HOMOLOG, CHLOROPLASTIC"/>
    <property type="match status" value="1"/>
</dbReference>
<dbReference type="NCBIfam" id="NF001126">
    <property type="entry name" value="PRK00139.1-4"/>
    <property type="match status" value="1"/>
</dbReference>
<keyword evidence="5 11" id="KW-0547">Nucleotide-binding</keyword>
<dbReference type="InterPro" id="IPR013221">
    <property type="entry name" value="Mur_ligase_cen"/>
</dbReference>
<dbReference type="Gene3D" id="3.40.1390.10">
    <property type="entry name" value="MurE/MurF, N-terminal domain"/>
    <property type="match status" value="1"/>
</dbReference>
<dbReference type="SUPFAM" id="SSF53623">
    <property type="entry name" value="MurD-like peptide ligases, catalytic domain"/>
    <property type="match status" value="1"/>
</dbReference>
<sequence>MAQPQSVAEWLRERGVGALHCDSRRVGAGDGFVAWPGAATDGRRFVASALDAGAVAALVEREGVEPYAFDDERVIAVPGLKAAAGAIASVFNGTPSASLDMVAITGTNGKTSTAWWTAQLLSSCAKSCAVVGTLGMGQPPVAGEATRPLVATGLTTPDPVMLQAELRHFVDAGLKACAIEASSIGIVEGRLNATRLRVAVFTNFTQDHLDFHGDMESYWAAKVALFDWPGLRSAVVNIDDTRGVGLAAMLASRGMDLWTVAIETDERERMARARLFAQDLAFTDRGMTLKVGERNAQGHPIALHALNLPLVGRYNVSNLLCVIATARALGVPLADAVQACTALTPVPGRMEQAEAGSTANPLVLVDYAHTPDALEKALQALQPLARQRGGALWVVVGCGGDRDAGKRPLMAAAAEREAQHPVLTSDNPRSEDPLAILSQMVAGLSSPDAALVESDRARAIVLAVSRATERDVVLIAGKGHEDYQDVMGVKKPFSDLQHARAALAQRTGHEVRA</sequence>
<feature type="short sequence motif" description="Meso-diaminopimelate recognition motif" evidence="11">
    <location>
        <begin position="426"/>
        <end position="429"/>
    </location>
</feature>
<dbReference type="Gene3D" id="3.90.190.20">
    <property type="entry name" value="Mur ligase, C-terminal domain"/>
    <property type="match status" value="1"/>
</dbReference>
<dbReference type="EMBL" id="JAVDWE010000011">
    <property type="protein sequence ID" value="MDR7095951.1"/>
    <property type="molecule type" value="Genomic_DNA"/>
</dbReference>
<keyword evidence="6 11" id="KW-0067">ATP-binding</keyword>
<keyword evidence="8 11" id="KW-0573">Peptidoglycan synthesis</keyword>
<evidence type="ECO:0000313" key="17">
    <source>
        <dbReference type="Proteomes" id="UP001265550"/>
    </source>
</evidence>
<keyword evidence="17" id="KW-1185">Reference proteome</keyword>
<keyword evidence="9 11" id="KW-0131">Cell cycle</keyword>
<feature type="binding site" evidence="11">
    <location>
        <position position="23"/>
    </location>
    <ligand>
        <name>UDP-N-acetyl-alpha-D-muramoyl-L-alanyl-D-glutamate</name>
        <dbReference type="ChEBI" id="CHEBI:83900"/>
    </ligand>
</feature>
<evidence type="ECO:0000259" key="14">
    <source>
        <dbReference type="Pfam" id="PF02875"/>
    </source>
</evidence>
<feature type="binding site" evidence="11">
    <location>
        <position position="190"/>
    </location>
    <ligand>
        <name>UDP-N-acetyl-alpha-D-muramoyl-L-alanyl-D-glutamate</name>
        <dbReference type="ChEBI" id="CHEBI:83900"/>
    </ligand>
</feature>
<comment type="catalytic activity">
    <reaction evidence="11">
        <text>UDP-N-acetyl-alpha-D-muramoyl-L-alanyl-D-glutamate + meso-2,6-diaminopimelate + ATP = UDP-N-acetyl-alpha-D-muramoyl-L-alanyl-gamma-D-glutamyl-meso-2,6-diaminopimelate + ADP + phosphate + H(+)</text>
        <dbReference type="Rhea" id="RHEA:23676"/>
        <dbReference type="ChEBI" id="CHEBI:15378"/>
        <dbReference type="ChEBI" id="CHEBI:30616"/>
        <dbReference type="ChEBI" id="CHEBI:43474"/>
        <dbReference type="ChEBI" id="CHEBI:57791"/>
        <dbReference type="ChEBI" id="CHEBI:83900"/>
        <dbReference type="ChEBI" id="CHEBI:83905"/>
        <dbReference type="ChEBI" id="CHEBI:456216"/>
        <dbReference type="EC" id="6.3.2.13"/>
    </reaction>
</comment>
<dbReference type="NCBIfam" id="TIGR01085">
    <property type="entry name" value="murE"/>
    <property type="match status" value="1"/>
</dbReference>
<dbReference type="SUPFAM" id="SSF53244">
    <property type="entry name" value="MurD-like peptide ligases, peptide-binding domain"/>
    <property type="match status" value="1"/>
</dbReference>
<evidence type="ECO:0000256" key="9">
    <source>
        <dbReference type="ARBA" id="ARBA00023306"/>
    </source>
</evidence>
<dbReference type="Pfam" id="PF01225">
    <property type="entry name" value="Mur_ligase"/>
    <property type="match status" value="1"/>
</dbReference>
<evidence type="ECO:0000256" key="3">
    <source>
        <dbReference type="ARBA" id="ARBA00022598"/>
    </source>
</evidence>
<keyword evidence="4 11" id="KW-0132">Cell division</keyword>
<keyword evidence="11" id="KW-0460">Magnesium</keyword>
<dbReference type="GO" id="GO:0008765">
    <property type="term" value="F:UDP-N-acetylmuramoylalanyl-D-glutamate-2,6-diaminopimelate ligase activity"/>
    <property type="evidence" value="ECO:0007669"/>
    <property type="project" value="UniProtKB-EC"/>
</dbReference>
<dbReference type="Pfam" id="PF08245">
    <property type="entry name" value="Mur_ligase_M"/>
    <property type="match status" value="1"/>
</dbReference>
<evidence type="ECO:0000256" key="6">
    <source>
        <dbReference type="ARBA" id="ARBA00022840"/>
    </source>
</evidence>
<feature type="binding site" evidence="11">
    <location>
        <position position="182"/>
    </location>
    <ligand>
        <name>UDP-N-acetyl-alpha-D-muramoyl-L-alanyl-D-glutamate</name>
        <dbReference type="ChEBI" id="CHEBI:83900"/>
    </ligand>
</feature>
<dbReference type="InterPro" id="IPR018109">
    <property type="entry name" value="Folylpolyglutamate_synth_CS"/>
</dbReference>
<feature type="modified residue" description="N6-carboxylysine" evidence="11">
    <location>
        <position position="222"/>
    </location>
</feature>
<dbReference type="InterPro" id="IPR035911">
    <property type="entry name" value="MurE/MurF_N"/>
</dbReference>
<comment type="caution">
    <text evidence="16">The sequence shown here is derived from an EMBL/GenBank/DDBJ whole genome shotgun (WGS) entry which is preliminary data.</text>
</comment>
<feature type="binding site" evidence="11">
    <location>
        <position position="481"/>
    </location>
    <ligand>
        <name>meso-2,6-diaminopimelate</name>
        <dbReference type="ChEBI" id="CHEBI:57791"/>
    </ligand>
</feature>
<dbReference type="InterPro" id="IPR004101">
    <property type="entry name" value="Mur_ligase_C"/>
</dbReference>
<name>A0ABU1VEP8_9BURK</name>
<proteinExistence type="inferred from homology"/>
<organism evidence="16 17">
    <name type="scientific">Hydrogenophaga laconesensis</name>
    <dbReference type="NCBI Taxonomy" id="1805971"/>
    <lineage>
        <taxon>Bacteria</taxon>
        <taxon>Pseudomonadati</taxon>
        <taxon>Pseudomonadota</taxon>
        <taxon>Betaproteobacteria</taxon>
        <taxon>Burkholderiales</taxon>
        <taxon>Comamonadaceae</taxon>
        <taxon>Hydrogenophaga</taxon>
    </lineage>
</organism>
<evidence type="ECO:0000256" key="8">
    <source>
        <dbReference type="ARBA" id="ARBA00022984"/>
    </source>
</evidence>
<dbReference type="PANTHER" id="PTHR23135">
    <property type="entry name" value="MUR LIGASE FAMILY MEMBER"/>
    <property type="match status" value="1"/>
</dbReference>
<keyword evidence="3 11" id="KW-0436">Ligase</keyword>
<comment type="pathway">
    <text evidence="11 12">Cell wall biogenesis; peptidoglycan biosynthesis.</text>
</comment>
<dbReference type="PROSITE" id="PS01011">
    <property type="entry name" value="FOLYLPOLYGLU_SYNT_1"/>
    <property type="match status" value="1"/>
</dbReference>
<feature type="binding site" evidence="11">
    <location>
        <position position="477"/>
    </location>
    <ligand>
        <name>meso-2,6-diaminopimelate</name>
        <dbReference type="ChEBI" id="CHEBI:57791"/>
    </ligand>
</feature>